<dbReference type="FunFam" id="3.80.10.10:FF:000095">
    <property type="entry name" value="LRR receptor-like serine/threonine-protein kinase GSO1"/>
    <property type="match status" value="2"/>
</dbReference>
<keyword evidence="3" id="KW-1003">Cell membrane</keyword>
<dbReference type="Pfam" id="PF13516">
    <property type="entry name" value="LRR_6"/>
    <property type="match status" value="1"/>
</dbReference>
<organism evidence="13 14">
    <name type="scientific">Aquilegia coerulea</name>
    <name type="common">Rocky mountain columbine</name>
    <dbReference type="NCBI Taxonomy" id="218851"/>
    <lineage>
        <taxon>Eukaryota</taxon>
        <taxon>Viridiplantae</taxon>
        <taxon>Streptophyta</taxon>
        <taxon>Embryophyta</taxon>
        <taxon>Tracheophyta</taxon>
        <taxon>Spermatophyta</taxon>
        <taxon>Magnoliopsida</taxon>
        <taxon>Ranunculales</taxon>
        <taxon>Ranunculaceae</taxon>
        <taxon>Thalictroideae</taxon>
        <taxon>Aquilegia</taxon>
    </lineage>
</organism>
<dbReference type="PRINTS" id="PR00019">
    <property type="entry name" value="LEURICHRPT"/>
</dbReference>
<dbReference type="Pfam" id="PF08263">
    <property type="entry name" value="LRRNT_2"/>
    <property type="match status" value="1"/>
</dbReference>
<dbReference type="SUPFAM" id="SSF52047">
    <property type="entry name" value="RNI-like"/>
    <property type="match status" value="1"/>
</dbReference>
<name>A0A2G5D4U9_AQUCA</name>
<dbReference type="PANTHER" id="PTHR48061:SF2">
    <property type="entry name" value="RECEPTOR LIKE PROTEIN 30-LIKE"/>
    <property type="match status" value="1"/>
</dbReference>
<dbReference type="InterPro" id="IPR013210">
    <property type="entry name" value="LRR_N_plant-typ"/>
</dbReference>
<dbReference type="EMBL" id="KZ305044">
    <property type="protein sequence ID" value="PIA38540.1"/>
    <property type="molecule type" value="Genomic_DNA"/>
</dbReference>
<dbReference type="Pfam" id="PF00560">
    <property type="entry name" value="LRR_1"/>
    <property type="match status" value="5"/>
</dbReference>
<evidence type="ECO:0000256" key="2">
    <source>
        <dbReference type="ARBA" id="ARBA00009592"/>
    </source>
</evidence>
<protein>
    <recommendedName>
        <fullName evidence="12">Leucine-rich repeat-containing N-terminal plant-type domain-containing protein</fullName>
    </recommendedName>
</protein>
<proteinExistence type="inferred from homology"/>
<dbReference type="Gene3D" id="3.80.10.10">
    <property type="entry name" value="Ribonuclease Inhibitor"/>
    <property type="match status" value="4"/>
</dbReference>
<gene>
    <name evidence="13" type="ORF">AQUCO_02700030v1</name>
</gene>
<dbReference type="InterPro" id="IPR003591">
    <property type="entry name" value="Leu-rich_rpt_typical-subtyp"/>
</dbReference>
<evidence type="ECO:0000256" key="4">
    <source>
        <dbReference type="ARBA" id="ARBA00022614"/>
    </source>
</evidence>
<dbReference type="Proteomes" id="UP000230069">
    <property type="component" value="Unassembled WGS sequence"/>
</dbReference>
<evidence type="ECO:0000256" key="8">
    <source>
        <dbReference type="ARBA" id="ARBA00022989"/>
    </source>
</evidence>
<evidence type="ECO:0000256" key="10">
    <source>
        <dbReference type="ARBA" id="ARBA00023180"/>
    </source>
</evidence>
<reference evidence="13 14" key="1">
    <citation type="submission" date="2017-09" db="EMBL/GenBank/DDBJ databases">
        <title>WGS assembly of Aquilegia coerulea Goldsmith.</title>
        <authorList>
            <person name="Hodges S."/>
            <person name="Kramer E."/>
            <person name="Nordborg M."/>
            <person name="Tomkins J."/>
            <person name="Borevitz J."/>
            <person name="Derieg N."/>
            <person name="Yan J."/>
            <person name="Mihaltcheva S."/>
            <person name="Hayes R.D."/>
            <person name="Rokhsar D."/>
        </authorList>
    </citation>
    <scope>NUCLEOTIDE SEQUENCE [LARGE SCALE GENOMIC DNA]</scope>
    <source>
        <strain evidence="14">cv. Goldsmith</strain>
    </source>
</reference>
<evidence type="ECO:0000256" key="6">
    <source>
        <dbReference type="ARBA" id="ARBA00022729"/>
    </source>
</evidence>
<accession>A0A2G5D4U9</accession>
<keyword evidence="10" id="KW-0325">Glycoprotein</keyword>
<evidence type="ECO:0000259" key="12">
    <source>
        <dbReference type="Pfam" id="PF08263"/>
    </source>
</evidence>
<keyword evidence="14" id="KW-1185">Reference proteome</keyword>
<dbReference type="InterPro" id="IPR046956">
    <property type="entry name" value="RLP23-like"/>
</dbReference>
<keyword evidence="4" id="KW-0433">Leucine-rich repeat</keyword>
<keyword evidence="5 11" id="KW-0812">Transmembrane</keyword>
<keyword evidence="8 11" id="KW-1133">Transmembrane helix</keyword>
<dbReference type="OrthoDB" id="676979at2759"/>
<dbReference type="Pfam" id="PF13855">
    <property type="entry name" value="LRR_8"/>
    <property type="match status" value="2"/>
</dbReference>
<dbReference type="InParanoid" id="A0A2G5D4U9"/>
<evidence type="ECO:0000256" key="11">
    <source>
        <dbReference type="SAM" id="Phobius"/>
    </source>
</evidence>
<dbReference type="GO" id="GO:0005886">
    <property type="term" value="C:plasma membrane"/>
    <property type="evidence" value="ECO:0007669"/>
    <property type="project" value="UniProtKB-SubCell"/>
</dbReference>
<comment type="similarity">
    <text evidence="2">Belongs to the RLP family.</text>
</comment>
<dbReference type="InterPro" id="IPR001611">
    <property type="entry name" value="Leu-rich_rpt"/>
</dbReference>
<dbReference type="STRING" id="218851.A0A2G5D4U9"/>
<feature type="non-terminal residue" evidence="13">
    <location>
        <position position="834"/>
    </location>
</feature>
<keyword evidence="6" id="KW-0732">Signal</keyword>
<evidence type="ECO:0000256" key="5">
    <source>
        <dbReference type="ARBA" id="ARBA00022692"/>
    </source>
</evidence>
<sequence>MEQASLYISCQDYKAPALNLKYLSHFPTMIQQFAWVILLFLFVINIDDNMLIHGQCLEDQSSSLLQLKQSLSFSALFSSTTSKLSSWNSTRDCCSWDGVTCDGVNGHVIGLDLSEEFISGGVDNSIGLFKLTYLERLNLAYNEFSPKPIPLGLDRFYNLTHLNLSNSGFTGQVPIGISRMKRLVSLDLSTMFFSLNPLLKLENPNLRTLVRNLSELRELNLDGVNISMNIFQLPLLRSLDISVNPLLQGSMPELLHKGCLETLVMSETLPENIGSHTFLSTIVLTQSGFSGPIPPSMSKLTQLLHLDLSVNKFTGPVPHLNFLRNNSLNGSVPAPLFTLPTLKKLDLSQNQFTDSLDLSTNRLEGTIPLSIFRLPSLKILSLSSNNFSGTIRLSINQSRLGILDLSNNQIRGKIDLEDWLTSVIPVDIGSYLEFALFISLSHNFLSGEIPMSICEATSLQVLDLSNNSLTGSVPRCLSSNLELRVLKLRNNNLHGIIPEPFRKGCGLRTLDLNGNRVQGDISKTLSNCTLLEILDLGNNQISGTFPSWLGELAYLRVLVLRSNNFYGHIEHQQSNSTFNMFQIIDLSSNKFTGSLPAELFLKWKGMMTHEDNYNQQILRFKYLPLSDSYYQDVVTVTNKGMQMELVKISTIFTSIDLSNNQFEGEIPQVIGDLTELYVLNLSHNALTGSIPSSLGNFKQLESLDLSDNKLSGGIPKQLADLTFLAVLNLSFNQLVGRVPEGAQFQTFNNASFEENYGLCGPPLSKSCRDDVMEVPLVSTTPNKDLCKFSLFKDCIDGNFVDWQLMSVTIGFGVGIGIAIYIAVSWPTWNRLCVA</sequence>
<dbReference type="PANTHER" id="PTHR48061">
    <property type="entry name" value="LEUCINE-RICH REPEAT RECEPTOR PROTEIN KINASE EMS1-LIKE-RELATED"/>
    <property type="match status" value="1"/>
</dbReference>
<comment type="subcellular location">
    <subcellularLocation>
        <location evidence="1">Cell membrane</location>
        <topology evidence="1">Single-pass type I membrane protein</topology>
    </subcellularLocation>
</comment>
<evidence type="ECO:0000256" key="9">
    <source>
        <dbReference type="ARBA" id="ARBA00023136"/>
    </source>
</evidence>
<keyword evidence="7" id="KW-0677">Repeat</keyword>
<dbReference type="SMART" id="SM00369">
    <property type="entry name" value="LRR_TYP"/>
    <property type="match status" value="5"/>
</dbReference>
<dbReference type="InterPro" id="IPR032675">
    <property type="entry name" value="LRR_dom_sf"/>
</dbReference>
<feature type="domain" description="Leucine-rich repeat-containing N-terminal plant-type" evidence="12">
    <location>
        <begin position="58"/>
        <end position="102"/>
    </location>
</feature>
<evidence type="ECO:0000313" key="13">
    <source>
        <dbReference type="EMBL" id="PIA38540.1"/>
    </source>
</evidence>
<keyword evidence="9 11" id="KW-0472">Membrane</keyword>
<evidence type="ECO:0000256" key="3">
    <source>
        <dbReference type="ARBA" id="ARBA00022475"/>
    </source>
</evidence>
<feature type="transmembrane region" description="Helical" evidence="11">
    <location>
        <begin position="802"/>
        <end position="823"/>
    </location>
</feature>
<evidence type="ECO:0000256" key="7">
    <source>
        <dbReference type="ARBA" id="ARBA00022737"/>
    </source>
</evidence>
<feature type="transmembrane region" description="Helical" evidence="11">
    <location>
        <begin position="29"/>
        <end position="46"/>
    </location>
</feature>
<evidence type="ECO:0000256" key="1">
    <source>
        <dbReference type="ARBA" id="ARBA00004251"/>
    </source>
</evidence>
<evidence type="ECO:0000313" key="14">
    <source>
        <dbReference type="Proteomes" id="UP000230069"/>
    </source>
</evidence>
<dbReference type="SUPFAM" id="SSF52058">
    <property type="entry name" value="L domain-like"/>
    <property type="match status" value="1"/>
</dbReference>
<dbReference type="AlphaFoldDB" id="A0A2G5D4U9"/>